<proteinExistence type="predicted"/>
<keyword evidence="2" id="KW-1185">Reference proteome</keyword>
<protein>
    <submittedName>
        <fullName evidence="1">Uncharacterized protein</fullName>
    </submittedName>
</protein>
<accession>A0AA35ZT74</accession>
<organism evidence="1 2">
    <name type="scientific">Lactuca saligna</name>
    <name type="common">Willowleaf lettuce</name>
    <dbReference type="NCBI Taxonomy" id="75948"/>
    <lineage>
        <taxon>Eukaryota</taxon>
        <taxon>Viridiplantae</taxon>
        <taxon>Streptophyta</taxon>
        <taxon>Embryophyta</taxon>
        <taxon>Tracheophyta</taxon>
        <taxon>Spermatophyta</taxon>
        <taxon>Magnoliopsida</taxon>
        <taxon>eudicotyledons</taxon>
        <taxon>Gunneridae</taxon>
        <taxon>Pentapetalae</taxon>
        <taxon>asterids</taxon>
        <taxon>campanulids</taxon>
        <taxon>Asterales</taxon>
        <taxon>Asteraceae</taxon>
        <taxon>Cichorioideae</taxon>
        <taxon>Cichorieae</taxon>
        <taxon>Lactucinae</taxon>
        <taxon>Lactuca</taxon>
    </lineage>
</organism>
<dbReference type="AlphaFoldDB" id="A0AA35ZT74"/>
<gene>
    <name evidence="1" type="ORF">LSALG_LOCUS36089</name>
</gene>
<dbReference type="EMBL" id="OX465084">
    <property type="protein sequence ID" value="CAI9297262.1"/>
    <property type="molecule type" value="Genomic_DNA"/>
</dbReference>
<reference evidence="1" key="1">
    <citation type="submission" date="2023-04" db="EMBL/GenBank/DDBJ databases">
        <authorList>
            <person name="Vijverberg K."/>
            <person name="Xiong W."/>
            <person name="Schranz E."/>
        </authorList>
    </citation>
    <scope>NUCLEOTIDE SEQUENCE</scope>
</reference>
<evidence type="ECO:0000313" key="1">
    <source>
        <dbReference type="EMBL" id="CAI9297262.1"/>
    </source>
</evidence>
<dbReference type="Proteomes" id="UP001177003">
    <property type="component" value="Chromosome 8"/>
</dbReference>
<sequence length="121" mass="13593">MEEINMGENYPHMGLGKMKLEKERDEGSRGDLVTKGGGNSLEVMILRGLYGLDKVEVIKFMRALLAGKFRQLRHLVSEISESGGLLDTGDDSDIRYSVSSIIPSKKLMKQRPNFCLVNKIY</sequence>
<evidence type="ECO:0000313" key="2">
    <source>
        <dbReference type="Proteomes" id="UP001177003"/>
    </source>
</evidence>
<name>A0AA35ZT74_LACSI</name>